<dbReference type="AlphaFoldDB" id="A0A1R3H092"/>
<organism evidence="1 2">
    <name type="scientific">Corchorus olitorius</name>
    <dbReference type="NCBI Taxonomy" id="93759"/>
    <lineage>
        <taxon>Eukaryota</taxon>
        <taxon>Viridiplantae</taxon>
        <taxon>Streptophyta</taxon>
        <taxon>Embryophyta</taxon>
        <taxon>Tracheophyta</taxon>
        <taxon>Spermatophyta</taxon>
        <taxon>Magnoliopsida</taxon>
        <taxon>eudicotyledons</taxon>
        <taxon>Gunneridae</taxon>
        <taxon>Pentapetalae</taxon>
        <taxon>rosids</taxon>
        <taxon>malvids</taxon>
        <taxon>Malvales</taxon>
        <taxon>Malvaceae</taxon>
        <taxon>Grewioideae</taxon>
        <taxon>Apeibeae</taxon>
        <taxon>Corchorus</taxon>
    </lineage>
</organism>
<sequence length="42" mass="5061">MARLLTIMFYRKRRHESNLVQRGAAPPCQFMQLRHVRPKPLL</sequence>
<name>A0A1R3H092_9ROSI</name>
<gene>
    <name evidence="1" type="ORF">COLO4_32249</name>
</gene>
<comment type="caution">
    <text evidence="1">The sequence shown here is derived from an EMBL/GenBank/DDBJ whole genome shotgun (WGS) entry which is preliminary data.</text>
</comment>
<evidence type="ECO:0000313" key="2">
    <source>
        <dbReference type="Proteomes" id="UP000187203"/>
    </source>
</evidence>
<protein>
    <submittedName>
        <fullName evidence="1">Uncharacterized protein</fullName>
    </submittedName>
</protein>
<evidence type="ECO:0000313" key="1">
    <source>
        <dbReference type="EMBL" id="OMO63676.1"/>
    </source>
</evidence>
<reference evidence="2" key="1">
    <citation type="submission" date="2013-09" db="EMBL/GenBank/DDBJ databases">
        <title>Corchorus olitorius genome sequencing.</title>
        <authorList>
            <person name="Alam M."/>
            <person name="Haque M.S."/>
            <person name="Islam M.S."/>
            <person name="Emdad E.M."/>
            <person name="Islam M.M."/>
            <person name="Ahmed B."/>
            <person name="Halim A."/>
            <person name="Hossen Q.M.M."/>
            <person name="Hossain M.Z."/>
            <person name="Ahmed R."/>
            <person name="Khan M.M."/>
            <person name="Islam R."/>
            <person name="Rashid M.M."/>
            <person name="Khan S.A."/>
            <person name="Rahman M.S."/>
            <person name="Alam M."/>
            <person name="Yahiya A.S."/>
            <person name="Khan M.S."/>
            <person name="Azam M.S."/>
            <person name="Haque T."/>
            <person name="Lashkar M.Z.H."/>
            <person name="Akhand A.I."/>
            <person name="Morshed G."/>
            <person name="Roy S."/>
            <person name="Uddin K.S."/>
            <person name="Rabeya T."/>
            <person name="Hossain A.S."/>
            <person name="Chowdhury A."/>
            <person name="Snigdha A.R."/>
            <person name="Mortoza M.S."/>
            <person name="Matin S.A."/>
            <person name="Hoque S.M.E."/>
            <person name="Islam M.K."/>
            <person name="Roy D.K."/>
            <person name="Haider R."/>
            <person name="Moosa M.M."/>
            <person name="Elias S.M."/>
            <person name="Hasan A.M."/>
            <person name="Jahan S."/>
            <person name="Shafiuddin M."/>
            <person name="Mahmood N."/>
            <person name="Shommy N.S."/>
        </authorList>
    </citation>
    <scope>NUCLEOTIDE SEQUENCE [LARGE SCALE GENOMIC DNA]</scope>
    <source>
        <strain evidence="2">cv. O-4</strain>
    </source>
</reference>
<dbReference type="Proteomes" id="UP000187203">
    <property type="component" value="Unassembled WGS sequence"/>
</dbReference>
<keyword evidence="2" id="KW-1185">Reference proteome</keyword>
<accession>A0A1R3H092</accession>
<proteinExistence type="predicted"/>
<dbReference type="EMBL" id="AWUE01021084">
    <property type="protein sequence ID" value="OMO63676.1"/>
    <property type="molecule type" value="Genomic_DNA"/>
</dbReference>